<comment type="catalytic activity">
    <reaction evidence="4">
        <text>3',3'-c-di-GMP + H2O = 5'-phosphoguanylyl(3'-&gt;5')guanosine + H(+)</text>
        <dbReference type="Rhea" id="RHEA:24902"/>
        <dbReference type="ChEBI" id="CHEBI:15377"/>
        <dbReference type="ChEBI" id="CHEBI:15378"/>
        <dbReference type="ChEBI" id="CHEBI:58754"/>
        <dbReference type="ChEBI" id="CHEBI:58805"/>
        <dbReference type="EC" id="3.1.4.52"/>
    </reaction>
    <physiologicalReaction direction="left-to-right" evidence="4">
        <dbReference type="Rhea" id="RHEA:24903"/>
    </physiologicalReaction>
</comment>
<evidence type="ECO:0000259" key="7">
    <source>
        <dbReference type="PROSITE" id="PS50883"/>
    </source>
</evidence>
<dbReference type="InterPro" id="IPR035919">
    <property type="entry name" value="EAL_sf"/>
</dbReference>
<organism evidence="9 10">
    <name type="scientific">Crenothrix polyspora</name>
    <dbReference type="NCBI Taxonomy" id="360316"/>
    <lineage>
        <taxon>Bacteria</taxon>
        <taxon>Pseudomonadati</taxon>
        <taxon>Pseudomonadota</taxon>
        <taxon>Gammaproteobacteria</taxon>
        <taxon>Methylococcales</taxon>
        <taxon>Crenotrichaceae</taxon>
        <taxon>Crenothrix</taxon>
    </lineage>
</organism>
<evidence type="ECO:0000313" key="10">
    <source>
        <dbReference type="Proteomes" id="UP000195667"/>
    </source>
</evidence>
<proteinExistence type="predicted"/>
<protein>
    <recommendedName>
        <fullName evidence="2">cyclic-guanylate-specific phosphodiesterase</fullName>
        <ecNumber evidence="2">3.1.4.52</ecNumber>
    </recommendedName>
</protein>
<dbReference type="SMART" id="SM00052">
    <property type="entry name" value="EAL"/>
    <property type="match status" value="1"/>
</dbReference>
<evidence type="ECO:0000256" key="3">
    <source>
        <dbReference type="ARBA" id="ARBA00022636"/>
    </source>
</evidence>
<dbReference type="Gene3D" id="3.20.20.450">
    <property type="entry name" value="EAL domain"/>
    <property type="match status" value="1"/>
</dbReference>
<gene>
    <name evidence="9" type="ORF">CRENPOLYSF1_70039</name>
</gene>
<dbReference type="OrthoDB" id="9804951at2"/>
<accession>A0A1R4HGX7</accession>
<dbReference type="PANTHER" id="PTHR44757:SF2">
    <property type="entry name" value="BIOFILM ARCHITECTURE MAINTENANCE PROTEIN MBAA"/>
    <property type="match status" value="1"/>
</dbReference>
<dbReference type="CDD" id="cd01948">
    <property type="entry name" value="EAL"/>
    <property type="match status" value="1"/>
</dbReference>
<dbReference type="EC" id="3.1.4.52" evidence="2"/>
<dbReference type="GO" id="GO:0071732">
    <property type="term" value="P:cellular response to nitric oxide"/>
    <property type="evidence" value="ECO:0007669"/>
    <property type="project" value="UniProtKB-ARBA"/>
</dbReference>
<dbReference type="CDD" id="cd01949">
    <property type="entry name" value="GGDEF"/>
    <property type="match status" value="1"/>
</dbReference>
<dbReference type="NCBIfam" id="TIGR00254">
    <property type="entry name" value="GGDEF"/>
    <property type="match status" value="1"/>
</dbReference>
<dbReference type="PANTHER" id="PTHR44757">
    <property type="entry name" value="DIGUANYLATE CYCLASE DGCP"/>
    <property type="match status" value="1"/>
</dbReference>
<dbReference type="GO" id="GO:0000160">
    <property type="term" value="P:phosphorelay signal transduction system"/>
    <property type="evidence" value="ECO:0007669"/>
    <property type="project" value="InterPro"/>
</dbReference>
<dbReference type="InterPro" id="IPR043128">
    <property type="entry name" value="Rev_trsase/Diguanyl_cyclase"/>
</dbReference>
<evidence type="ECO:0000256" key="2">
    <source>
        <dbReference type="ARBA" id="ARBA00012282"/>
    </source>
</evidence>
<dbReference type="PROSITE" id="PS50883">
    <property type="entry name" value="EAL"/>
    <property type="match status" value="1"/>
</dbReference>
<evidence type="ECO:0000313" key="9">
    <source>
        <dbReference type="EMBL" id="SJM95496.1"/>
    </source>
</evidence>
<dbReference type="InterPro" id="IPR011006">
    <property type="entry name" value="CheY-like_superfamily"/>
</dbReference>
<dbReference type="Proteomes" id="UP000195667">
    <property type="component" value="Unassembled WGS sequence"/>
</dbReference>
<evidence type="ECO:0000256" key="1">
    <source>
        <dbReference type="ARBA" id="ARBA00001946"/>
    </source>
</evidence>
<dbReference type="Gene3D" id="3.30.70.270">
    <property type="match status" value="1"/>
</dbReference>
<dbReference type="SMART" id="SM00267">
    <property type="entry name" value="GGDEF"/>
    <property type="match status" value="1"/>
</dbReference>
<feature type="domain" description="EAL" evidence="7">
    <location>
        <begin position="325"/>
        <end position="579"/>
    </location>
</feature>
<name>A0A1R4HGX7_9GAMM</name>
<reference evidence="10" key="1">
    <citation type="submission" date="2017-02" db="EMBL/GenBank/DDBJ databases">
        <authorList>
            <person name="Daims H."/>
        </authorList>
    </citation>
    <scope>NUCLEOTIDE SEQUENCE [LARGE SCALE GENOMIC DNA]</scope>
</reference>
<dbReference type="FunFam" id="3.30.70.270:FF:000001">
    <property type="entry name" value="Diguanylate cyclase domain protein"/>
    <property type="match status" value="1"/>
</dbReference>
<dbReference type="Pfam" id="PF00563">
    <property type="entry name" value="EAL"/>
    <property type="match status" value="1"/>
</dbReference>
<dbReference type="EMBL" id="FUKI01000148">
    <property type="protein sequence ID" value="SJM95496.1"/>
    <property type="molecule type" value="Genomic_DNA"/>
</dbReference>
<sequence length="579" mass="64660">MQDQTHLLIIDDDAMIRLLVVRALQAVGLQSIEAGSGEEGLRMLAQHGASAILLDVVMPNGMDGFDTCAALRQLPDGQHIPVLMMTGLEDLDSINRAFEAGATDFITKPVNIALLGHRVRYMLRASHTTRRLLESEQRLHHMAYFDNLTNLPNRQFFREHLHIMIALAKRQERKLAVLFLDLDGFKRINDTLGHHVGDLVLQETGKRLQKSLRASDLLMRPGKDEISLARLGGDEFTVLLSTIERNEDAATVAERIRLNLMRPFIFEDQELYMATSIGIAIFPDDGTEEEALLKNADLAMYHAKRGGGNRYQYFSTNMTELALRRLSLENNLHRAIERNELALHYQPILNIKTGKFSGVEALLRWNSEELGCISPAEFIPLAEETGIIISIGEWVLRQACIQAVSWLKQGISLTHMAVNVSSIQFLNKGFSTLVASILAETQLNPQLLELELTESTLIFDEGAILIILQSLNALGIKLAIDDFGTGYSSLSRLKNFPINRLKIDQSFVRDIEEGAENAAIVVAIIAMAESMKMNVTAEGVETAAQLNFLKDKRCHEIQGYLLSRPLPATKAEIFLKNQS</sequence>
<evidence type="ECO:0000259" key="8">
    <source>
        <dbReference type="PROSITE" id="PS50887"/>
    </source>
</evidence>
<dbReference type="SMART" id="SM00448">
    <property type="entry name" value="REC"/>
    <property type="match status" value="1"/>
</dbReference>
<comment type="cofactor">
    <cofactor evidence="1">
        <name>Mg(2+)</name>
        <dbReference type="ChEBI" id="CHEBI:18420"/>
    </cofactor>
</comment>
<keyword evidence="10" id="KW-1185">Reference proteome</keyword>
<dbReference type="Gene3D" id="3.40.50.2300">
    <property type="match status" value="1"/>
</dbReference>
<evidence type="ECO:0000259" key="6">
    <source>
        <dbReference type="PROSITE" id="PS50110"/>
    </source>
</evidence>
<evidence type="ECO:0000256" key="5">
    <source>
        <dbReference type="PROSITE-ProRule" id="PRU00169"/>
    </source>
</evidence>
<feature type="domain" description="GGDEF" evidence="8">
    <location>
        <begin position="173"/>
        <end position="316"/>
    </location>
</feature>
<dbReference type="FunFam" id="3.20.20.450:FF:000001">
    <property type="entry name" value="Cyclic di-GMP phosphodiesterase yahA"/>
    <property type="match status" value="1"/>
</dbReference>
<evidence type="ECO:0000256" key="4">
    <source>
        <dbReference type="ARBA" id="ARBA00051114"/>
    </source>
</evidence>
<dbReference type="SUPFAM" id="SSF52172">
    <property type="entry name" value="CheY-like"/>
    <property type="match status" value="1"/>
</dbReference>
<keyword evidence="3" id="KW-0973">c-di-GMP</keyword>
<dbReference type="AlphaFoldDB" id="A0A1R4HGX7"/>
<dbReference type="SUPFAM" id="SSF55073">
    <property type="entry name" value="Nucleotide cyclase"/>
    <property type="match status" value="1"/>
</dbReference>
<dbReference type="PROSITE" id="PS50110">
    <property type="entry name" value="RESPONSE_REGULATORY"/>
    <property type="match status" value="1"/>
</dbReference>
<dbReference type="GO" id="GO:0071111">
    <property type="term" value="F:cyclic-guanylate-specific phosphodiesterase activity"/>
    <property type="evidence" value="ECO:0007669"/>
    <property type="project" value="UniProtKB-EC"/>
</dbReference>
<dbReference type="InterPro" id="IPR001633">
    <property type="entry name" value="EAL_dom"/>
</dbReference>
<dbReference type="PROSITE" id="PS50887">
    <property type="entry name" value="GGDEF"/>
    <property type="match status" value="1"/>
</dbReference>
<dbReference type="InterPro" id="IPR001789">
    <property type="entry name" value="Sig_transdc_resp-reg_receiver"/>
</dbReference>
<dbReference type="InterPro" id="IPR029787">
    <property type="entry name" value="Nucleotide_cyclase"/>
</dbReference>
<dbReference type="Pfam" id="PF00072">
    <property type="entry name" value="Response_reg"/>
    <property type="match status" value="1"/>
</dbReference>
<dbReference type="InterPro" id="IPR000160">
    <property type="entry name" value="GGDEF_dom"/>
</dbReference>
<keyword evidence="5" id="KW-0597">Phosphoprotein</keyword>
<dbReference type="InterPro" id="IPR052155">
    <property type="entry name" value="Biofilm_reg_signaling"/>
</dbReference>
<feature type="modified residue" description="4-aspartylphosphate" evidence="5">
    <location>
        <position position="55"/>
    </location>
</feature>
<dbReference type="Pfam" id="PF00990">
    <property type="entry name" value="GGDEF"/>
    <property type="match status" value="2"/>
</dbReference>
<dbReference type="SUPFAM" id="SSF141868">
    <property type="entry name" value="EAL domain-like"/>
    <property type="match status" value="1"/>
</dbReference>
<dbReference type="RefSeq" id="WP_087144817.1">
    <property type="nucleotide sequence ID" value="NZ_FUKI01000148.1"/>
</dbReference>
<feature type="domain" description="Response regulatory" evidence="6">
    <location>
        <begin position="6"/>
        <end position="123"/>
    </location>
</feature>